<comment type="caution">
    <text evidence="1">The sequence shown here is derived from an EMBL/GenBank/DDBJ whole genome shotgun (WGS) entry which is preliminary data.</text>
</comment>
<reference evidence="1 2" key="2">
    <citation type="submission" date="2017-09" db="EMBL/GenBank/DDBJ databases">
        <title>Extensive intraspecific genome diversity in a model arbuscular mycorrhizal fungus.</title>
        <authorList>
            <person name="Chen E.C."/>
            <person name="Morin E."/>
            <person name="Beaudet D."/>
            <person name="Noel J."/>
            <person name="Ndikumana S."/>
            <person name="Charron P."/>
            <person name="St-Onge C."/>
            <person name="Giorgi J."/>
            <person name="Grigoriev I.V."/>
            <person name="Roux C."/>
            <person name="Martin F.M."/>
            <person name="Corradi N."/>
        </authorList>
    </citation>
    <scope>NUCLEOTIDE SEQUENCE [LARGE SCALE GENOMIC DNA]</scope>
    <source>
        <strain evidence="1 2">A5</strain>
    </source>
</reference>
<protein>
    <submittedName>
        <fullName evidence="1">Uncharacterized protein</fullName>
    </submittedName>
</protein>
<organism evidence="1 2">
    <name type="scientific">Rhizophagus irregularis</name>
    <dbReference type="NCBI Taxonomy" id="588596"/>
    <lineage>
        <taxon>Eukaryota</taxon>
        <taxon>Fungi</taxon>
        <taxon>Fungi incertae sedis</taxon>
        <taxon>Mucoromycota</taxon>
        <taxon>Glomeromycotina</taxon>
        <taxon>Glomeromycetes</taxon>
        <taxon>Glomerales</taxon>
        <taxon>Glomeraceae</taxon>
        <taxon>Rhizophagus</taxon>
    </lineage>
</organism>
<sequence>MPHVFQTLEHPSTTKSYEHTSEFINRVINSPNEPLPPSSYNCINVKGEFNNLKEHHKKVLNWEEIGIVPSITRNEFNSTSHRLTPKLLISIGIVSVLAYVLY</sequence>
<accession>A0A2N0PGZ7</accession>
<proteinExistence type="predicted"/>
<evidence type="ECO:0000313" key="2">
    <source>
        <dbReference type="Proteomes" id="UP000232722"/>
    </source>
</evidence>
<dbReference type="EMBL" id="LLXJ01000799">
    <property type="protein sequence ID" value="PKC06109.1"/>
    <property type="molecule type" value="Genomic_DNA"/>
</dbReference>
<evidence type="ECO:0000313" key="1">
    <source>
        <dbReference type="EMBL" id="PKC06109.1"/>
    </source>
</evidence>
<dbReference type="VEuPathDB" id="FungiDB:RhiirA1_464695"/>
<dbReference type="AlphaFoldDB" id="A0A2N0PGZ7"/>
<reference evidence="1 2" key="1">
    <citation type="submission" date="2016-04" db="EMBL/GenBank/DDBJ databases">
        <title>Genome analyses suggest a sexual origin of heterokaryosis in a supposedly ancient asexual fungus.</title>
        <authorList>
            <person name="Ropars J."/>
            <person name="Sedzielewska K."/>
            <person name="Noel J."/>
            <person name="Charron P."/>
            <person name="Farinelli L."/>
            <person name="Marton T."/>
            <person name="Kruger M."/>
            <person name="Pelin A."/>
            <person name="Brachmann A."/>
            <person name="Corradi N."/>
        </authorList>
    </citation>
    <scope>NUCLEOTIDE SEQUENCE [LARGE SCALE GENOMIC DNA]</scope>
    <source>
        <strain evidence="1 2">A5</strain>
    </source>
</reference>
<name>A0A2N0PGZ7_9GLOM</name>
<dbReference type="Proteomes" id="UP000232722">
    <property type="component" value="Unassembled WGS sequence"/>
</dbReference>
<gene>
    <name evidence="1" type="ORF">RhiirA5_420017</name>
</gene>